<feature type="transmembrane region" description="Helical" evidence="1">
    <location>
        <begin position="118"/>
        <end position="143"/>
    </location>
</feature>
<proteinExistence type="predicted"/>
<accession>A0A0J9TH11</accession>
<evidence type="ECO:0008006" key="4">
    <source>
        <dbReference type="Google" id="ProtNLM"/>
    </source>
</evidence>
<organism evidence="2 3">
    <name type="scientific">Plasmodium vivax Mauritania I</name>
    <dbReference type="NCBI Taxonomy" id="1035515"/>
    <lineage>
        <taxon>Eukaryota</taxon>
        <taxon>Sar</taxon>
        <taxon>Alveolata</taxon>
        <taxon>Apicomplexa</taxon>
        <taxon>Aconoidasida</taxon>
        <taxon>Haemosporida</taxon>
        <taxon>Plasmodiidae</taxon>
        <taxon>Plasmodium</taxon>
        <taxon>Plasmodium (Plasmodium)</taxon>
    </lineage>
</organism>
<feature type="transmembrane region" description="Helical" evidence="1">
    <location>
        <begin position="197"/>
        <end position="219"/>
    </location>
</feature>
<dbReference type="EMBL" id="KQ235026">
    <property type="protein sequence ID" value="KMZ94057.1"/>
    <property type="molecule type" value="Genomic_DNA"/>
</dbReference>
<sequence>MKYEHDRSSHIIFKRLLAKHDLKHDSYKTYSRKKYANYGMNKNIKSGEEKKLTYSQIRGGCLYNFDTYMKDYKNRYAKKKGLAKLDCYFEKNVLKKINNIFEISENMRKKKKYYNKKLYNKYVTCLVLFSVVPFFGFILILYFSKFNPYMLEACFSGCRHKHGGSTISSFEESLTNHLSKNKRLLYISKEHFNIIEIVNDVFLCLSFPIVLLVLLYILLKMVKYQRIRSGKGTMTIKDYYHFFRDLITAK</sequence>
<keyword evidence="1" id="KW-0472">Membrane</keyword>
<dbReference type="InterPro" id="IPR022139">
    <property type="entry name" value="Fam-L/Fam-M-like_plasmodium"/>
</dbReference>
<evidence type="ECO:0000313" key="2">
    <source>
        <dbReference type="EMBL" id="KMZ94057.1"/>
    </source>
</evidence>
<dbReference type="AlphaFoldDB" id="A0A0J9TH11"/>
<evidence type="ECO:0000256" key="1">
    <source>
        <dbReference type="SAM" id="Phobius"/>
    </source>
</evidence>
<keyword evidence="1" id="KW-1133">Transmembrane helix</keyword>
<protein>
    <recommendedName>
        <fullName evidence="4">Variable surface protein Vir35</fullName>
    </recommendedName>
</protein>
<evidence type="ECO:0000313" key="3">
    <source>
        <dbReference type="Proteomes" id="UP000053776"/>
    </source>
</evidence>
<keyword evidence="1" id="KW-0812">Transmembrane</keyword>
<name>A0A0J9TH11_PLAVI</name>
<gene>
    <name evidence="2" type="ORF">PVMG_02283</name>
</gene>
<dbReference type="OrthoDB" id="389413at2759"/>
<dbReference type="Proteomes" id="UP000053776">
    <property type="component" value="Unassembled WGS sequence"/>
</dbReference>
<dbReference type="Pfam" id="PF12420">
    <property type="entry name" value="DUF3671"/>
    <property type="match status" value="1"/>
</dbReference>
<reference evidence="2 3" key="1">
    <citation type="submission" date="2011-08" db="EMBL/GenBank/DDBJ databases">
        <title>The Genome Sequence of Plasmodium vivax Mauritania I.</title>
        <authorList>
            <consortium name="The Broad Institute Genome Sequencing Platform"/>
            <consortium name="The Broad Institute Genome Sequencing Center for Infectious Disease"/>
            <person name="Neafsey D."/>
            <person name="Carlton J."/>
            <person name="Barnwell J."/>
            <person name="Collins W."/>
            <person name="Escalante A."/>
            <person name="Mullikin J."/>
            <person name="Saul A."/>
            <person name="Guigo R."/>
            <person name="Camara F."/>
            <person name="Young S.K."/>
            <person name="Zeng Q."/>
            <person name="Gargeya S."/>
            <person name="Fitzgerald M."/>
            <person name="Haas B."/>
            <person name="Abouelleil A."/>
            <person name="Alvarado L."/>
            <person name="Arachchi H.M."/>
            <person name="Berlin A."/>
            <person name="Brown A."/>
            <person name="Chapman S.B."/>
            <person name="Chen Z."/>
            <person name="Dunbar C."/>
            <person name="Freedman E."/>
            <person name="Gearin G."/>
            <person name="Gellesch M."/>
            <person name="Goldberg J."/>
            <person name="Griggs A."/>
            <person name="Gujja S."/>
            <person name="Heiman D."/>
            <person name="Howarth C."/>
            <person name="Larson L."/>
            <person name="Lui A."/>
            <person name="MacDonald P.J.P."/>
            <person name="Montmayeur A."/>
            <person name="Murphy C."/>
            <person name="Neiman D."/>
            <person name="Pearson M."/>
            <person name="Priest M."/>
            <person name="Roberts A."/>
            <person name="Saif S."/>
            <person name="Shea T."/>
            <person name="Shenoy N."/>
            <person name="Sisk P."/>
            <person name="Stolte C."/>
            <person name="Sykes S."/>
            <person name="Wortman J."/>
            <person name="Nusbaum C."/>
            <person name="Birren B."/>
        </authorList>
    </citation>
    <scope>NUCLEOTIDE SEQUENCE [LARGE SCALE GENOMIC DNA]</scope>
    <source>
        <strain evidence="2 3">Mauritania I</strain>
    </source>
</reference>